<proteinExistence type="predicted"/>
<dbReference type="AlphaFoldDB" id="A0A4P8WPN9"/>
<evidence type="ECO:0000313" key="3">
    <source>
        <dbReference type="Proteomes" id="UP000302218"/>
    </source>
</evidence>
<dbReference type="Proteomes" id="UP000302218">
    <property type="component" value="Chromosome"/>
</dbReference>
<dbReference type="OrthoDB" id="204326at2157"/>
<dbReference type="PROSITE" id="PS51318">
    <property type="entry name" value="TAT"/>
    <property type="match status" value="1"/>
</dbReference>
<reference evidence="3" key="1">
    <citation type="submission" date="2019-05" db="EMBL/GenBank/DDBJ databases">
        <title>Genome sequence and methylation pattern of the halophilic Archaeon Natrinema versiforme BOL5-4.</title>
        <authorList>
            <person name="DasSarma P."/>
            <person name="Anton B.P."/>
            <person name="DasSarma S.L."/>
            <person name="Martinez F.L."/>
            <person name="Guzman D."/>
            <person name="Roberts R.J."/>
            <person name="DasSarma S."/>
        </authorList>
    </citation>
    <scope>NUCLEOTIDE SEQUENCE [LARGE SCALE GENOMIC DNA]</scope>
    <source>
        <strain evidence="3">BOL5-4</strain>
    </source>
</reference>
<gene>
    <name evidence="2" type="ORF">FEJ81_17725</name>
</gene>
<keyword evidence="1" id="KW-0812">Transmembrane</keyword>
<accession>A0A4P8WPN9</accession>
<dbReference type="InterPro" id="IPR006311">
    <property type="entry name" value="TAT_signal"/>
</dbReference>
<dbReference type="EMBL" id="CP040330">
    <property type="protein sequence ID" value="QCS44091.1"/>
    <property type="molecule type" value="Genomic_DNA"/>
</dbReference>
<feature type="transmembrane region" description="Helical" evidence="1">
    <location>
        <begin position="306"/>
        <end position="324"/>
    </location>
</feature>
<evidence type="ECO:0000256" key="1">
    <source>
        <dbReference type="SAM" id="Phobius"/>
    </source>
</evidence>
<sequence length="329" mass="35787">MPHELGNSRRKLLGVIGSAGAILTAGSGRVLAADTGEKHPEVDVTIYNETVREIASHTDGFDSVPGVDKHLTQNRVAFISPYGEGTLNLFVAEGIQSSTDKADKVYRITDSPKAGVYDPKWYNEDHLLFQKNLTRYSLKIPQSYVVNDEKVLEENVVERNEITADFSLGSLPKVPTSLPFNICVPFGRSKWCVQAEDLAVGKPRECNQGKTPPLASSTVHLQQEKLSLDGWSLETDMDIWAGVEEDGKTVWVGAPDGECARYDVDPPNPGASIDDVIDSLDDIEVDLQEWIEKHGGPNKGTASNSFLALLLLVVVAIIFVVEILSGTAG</sequence>
<evidence type="ECO:0000313" key="2">
    <source>
        <dbReference type="EMBL" id="QCS44091.1"/>
    </source>
</evidence>
<dbReference type="RefSeq" id="WP_138246538.1">
    <property type="nucleotide sequence ID" value="NZ_CP040330.1"/>
</dbReference>
<keyword evidence="1" id="KW-0472">Membrane</keyword>
<dbReference type="KEGG" id="nvr:FEJ81_17725"/>
<dbReference type="GeneID" id="40267152"/>
<keyword evidence="1" id="KW-1133">Transmembrane helix</keyword>
<name>A0A4P8WPN9_9EURY</name>
<organism evidence="2 3">
    <name type="scientific">Natrinema versiforme</name>
    <dbReference type="NCBI Taxonomy" id="88724"/>
    <lineage>
        <taxon>Archaea</taxon>
        <taxon>Methanobacteriati</taxon>
        <taxon>Methanobacteriota</taxon>
        <taxon>Stenosarchaea group</taxon>
        <taxon>Halobacteria</taxon>
        <taxon>Halobacteriales</taxon>
        <taxon>Natrialbaceae</taxon>
        <taxon>Natrinema</taxon>
    </lineage>
</organism>
<protein>
    <submittedName>
        <fullName evidence="2">Uncharacterized protein</fullName>
    </submittedName>
</protein>